<keyword evidence="4" id="KW-1185">Reference proteome</keyword>
<reference evidence="2 4" key="1">
    <citation type="submission" date="2015-02" db="EMBL/GenBank/DDBJ databases">
        <title>Single-cell genomics of uncultivated deep-branching MTB reveals a conserved set of magnetosome genes.</title>
        <authorList>
            <person name="Kolinko S."/>
            <person name="Richter M."/>
            <person name="Glockner F.O."/>
            <person name="Brachmann A."/>
            <person name="Schuler D."/>
        </authorList>
    </citation>
    <scope>NUCLEOTIDE SEQUENCE [LARGE SCALE GENOMIC DNA]</scope>
    <source>
        <strain evidence="2">TM-1</strain>
    </source>
</reference>
<dbReference type="EMBL" id="LACI01001619">
    <property type="protein sequence ID" value="KJU84106.1"/>
    <property type="molecule type" value="Genomic_DNA"/>
</dbReference>
<evidence type="ECO:0000313" key="2">
    <source>
        <dbReference type="EMBL" id="KJU84106.1"/>
    </source>
</evidence>
<keyword evidence="1" id="KW-1133">Transmembrane helix</keyword>
<accession>A0A0F3GQC8</accession>
<comment type="caution">
    <text evidence="2">The sequence shown here is derived from an EMBL/GenBank/DDBJ whole genome shotgun (WGS) entry which is preliminary data.</text>
</comment>
<evidence type="ECO:0000313" key="3">
    <source>
        <dbReference type="EMBL" id="KJU87144.1"/>
    </source>
</evidence>
<dbReference type="AlphaFoldDB" id="A0A0F3GQC8"/>
<protein>
    <submittedName>
        <fullName evidence="2">Uncharacterized protein</fullName>
    </submittedName>
</protein>
<organism evidence="2 4">
    <name type="scientific">Candidatus Magnetobacterium bavaricum</name>
    <dbReference type="NCBI Taxonomy" id="29290"/>
    <lineage>
        <taxon>Bacteria</taxon>
        <taxon>Pseudomonadati</taxon>
        <taxon>Nitrospirota</taxon>
        <taxon>Thermodesulfovibrionia</taxon>
        <taxon>Thermodesulfovibrionales</taxon>
        <taxon>Candidatus Magnetobacteriaceae</taxon>
        <taxon>Candidatus Magnetobacterium</taxon>
    </lineage>
</organism>
<keyword evidence="1" id="KW-0812">Transmembrane</keyword>
<dbReference type="Proteomes" id="UP000033423">
    <property type="component" value="Unassembled WGS sequence"/>
</dbReference>
<proteinExistence type="predicted"/>
<feature type="transmembrane region" description="Helical" evidence="1">
    <location>
        <begin position="23"/>
        <end position="48"/>
    </location>
</feature>
<keyword evidence="1" id="KW-0472">Membrane</keyword>
<name>A0A0F3GQC8_9BACT</name>
<evidence type="ECO:0000313" key="4">
    <source>
        <dbReference type="Proteomes" id="UP000033423"/>
    </source>
</evidence>
<sequence>MKEIFLELFNVFDDRFKRGIKRIVVLIEPIIITVMGVIVGFIVISLILTVMSVGNIKL</sequence>
<evidence type="ECO:0000256" key="1">
    <source>
        <dbReference type="SAM" id="Phobius"/>
    </source>
</evidence>
<dbReference type="EMBL" id="LACI01000308">
    <property type="protein sequence ID" value="KJU87144.1"/>
    <property type="molecule type" value="Genomic_DNA"/>
</dbReference>
<gene>
    <name evidence="3" type="ORF">MBAV_000664</name>
    <name evidence="2" type="ORF">MBAV_003697</name>
</gene>